<keyword evidence="4 6" id="KW-1133">Transmembrane helix</keyword>
<dbReference type="NCBIfam" id="TIGR02210">
    <property type="entry name" value="rodA_shape"/>
    <property type="match status" value="1"/>
</dbReference>
<dbReference type="InterPro" id="IPR011923">
    <property type="entry name" value="RodA/MrdB"/>
</dbReference>
<organism evidence="7">
    <name type="scientific">marine metagenome</name>
    <dbReference type="NCBI Taxonomy" id="408172"/>
    <lineage>
        <taxon>unclassified sequences</taxon>
        <taxon>metagenomes</taxon>
        <taxon>ecological metagenomes</taxon>
    </lineage>
</organism>
<dbReference type="Pfam" id="PF01098">
    <property type="entry name" value="FTSW_RODA_SPOVE"/>
    <property type="match status" value="2"/>
</dbReference>
<name>A0A381P4N6_9ZZZZ</name>
<feature type="transmembrane region" description="Helical" evidence="6">
    <location>
        <begin position="382"/>
        <end position="404"/>
    </location>
</feature>
<dbReference type="GO" id="GO:0005886">
    <property type="term" value="C:plasma membrane"/>
    <property type="evidence" value="ECO:0007669"/>
    <property type="project" value="TreeGrafter"/>
</dbReference>
<evidence type="ECO:0000256" key="3">
    <source>
        <dbReference type="ARBA" id="ARBA00022960"/>
    </source>
</evidence>
<protein>
    <recommendedName>
        <fullName evidence="8">Rod shape-determining protein RodA</fullName>
    </recommendedName>
</protein>
<evidence type="ECO:0008006" key="8">
    <source>
        <dbReference type="Google" id="ProtNLM"/>
    </source>
</evidence>
<dbReference type="GO" id="GO:0008360">
    <property type="term" value="P:regulation of cell shape"/>
    <property type="evidence" value="ECO:0007669"/>
    <property type="project" value="UniProtKB-KW"/>
</dbReference>
<sequence length="407" mass="44094">MTKWLLEPSLVLAVLALTCFGVAMIYSAGVVHIPNDVTQNAWIRQGTWFVLAVTAFIVVVRVPVRWIEWVALPSYTLSILLLVATLVVGTGVGTAAGVKSWIQIGSFSFQPSEIAKIATILFLARFLSQRKDPLNSVQDLLLPALLVGLPLVLVMLQPDLGTAMAFGGILFAMFFWAGTPVILLLLIASPVLGLMLSYDTIIWSGYIVALVGFLYLFRYRLLLFESIGVVLANLAAGTVAQPLWNRLAIYQQNRILVFLNPEVDPRGAGYQLIQSKVAVGSGGVMGQGFTLGSQKRYDFLPEQHTDFIFSVVGEELGFIGTVLGILAFCFILGRLVHLATRTPDPFAGLVVLGIFGAWLAHIFVNIGMTVGVVPITGIPLPFVSYGGTFLLMCWISLAIAVRVAHEG</sequence>
<dbReference type="InterPro" id="IPR001182">
    <property type="entry name" value="FtsW/RodA"/>
</dbReference>
<gene>
    <name evidence="7" type="ORF">METZ01_LOCUS14378</name>
</gene>
<feature type="transmembrane region" description="Helical" evidence="6">
    <location>
        <begin position="12"/>
        <end position="34"/>
    </location>
</feature>
<evidence type="ECO:0000313" key="7">
    <source>
        <dbReference type="EMBL" id="SUZ61524.1"/>
    </source>
</evidence>
<keyword evidence="3" id="KW-0133">Cell shape</keyword>
<feature type="transmembrane region" description="Helical" evidence="6">
    <location>
        <begin position="140"/>
        <end position="156"/>
    </location>
</feature>
<dbReference type="PANTHER" id="PTHR30474">
    <property type="entry name" value="CELL CYCLE PROTEIN"/>
    <property type="match status" value="1"/>
</dbReference>
<dbReference type="AlphaFoldDB" id="A0A381P4N6"/>
<feature type="transmembrane region" description="Helical" evidence="6">
    <location>
        <begin position="222"/>
        <end position="244"/>
    </location>
</feature>
<evidence type="ECO:0000256" key="5">
    <source>
        <dbReference type="ARBA" id="ARBA00023136"/>
    </source>
</evidence>
<reference evidence="7" key="1">
    <citation type="submission" date="2018-05" db="EMBL/GenBank/DDBJ databases">
        <authorList>
            <person name="Lanie J.A."/>
            <person name="Ng W.-L."/>
            <person name="Kazmierczak K.M."/>
            <person name="Andrzejewski T.M."/>
            <person name="Davidsen T.M."/>
            <person name="Wayne K.J."/>
            <person name="Tettelin H."/>
            <person name="Glass J.I."/>
            <person name="Rusch D."/>
            <person name="Podicherti R."/>
            <person name="Tsui H.-C.T."/>
            <person name="Winkler M.E."/>
        </authorList>
    </citation>
    <scope>NUCLEOTIDE SEQUENCE</scope>
</reference>
<evidence type="ECO:0000256" key="1">
    <source>
        <dbReference type="ARBA" id="ARBA00004141"/>
    </source>
</evidence>
<feature type="transmembrane region" description="Helical" evidence="6">
    <location>
        <begin position="76"/>
        <end position="98"/>
    </location>
</feature>
<evidence type="ECO:0000256" key="2">
    <source>
        <dbReference type="ARBA" id="ARBA00022692"/>
    </source>
</evidence>
<dbReference type="PANTHER" id="PTHR30474:SF1">
    <property type="entry name" value="PEPTIDOGLYCAN GLYCOSYLTRANSFERASE MRDB"/>
    <property type="match status" value="1"/>
</dbReference>
<proteinExistence type="predicted"/>
<feature type="transmembrane region" description="Helical" evidence="6">
    <location>
        <begin position="46"/>
        <end position="64"/>
    </location>
</feature>
<comment type="subcellular location">
    <subcellularLocation>
        <location evidence="1">Membrane</location>
        <topology evidence="1">Multi-pass membrane protein</topology>
    </subcellularLocation>
</comment>
<feature type="transmembrane region" description="Helical" evidence="6">
    <location>
        <begin position="316"/>
        <end position="336"/>
    </location>
</feature>
<accession>A0A381P4N6</accession>
<keyword evidence="2 6" id="KW-0812">Transmembrane</keyword>
<dbReference type="EMBL" id="UINC01000810">
    <property type="protein sequence ID" value="SUZ61524.1"/>
    <property type="molecule type" value="Genomic_DNA"/>
</dbReference>
<dbReference type="GO" id="GO:0051301">
    <property type="term" value="P:cell division"/>
    <property type="evidence" value="ECO:0007669"/>
    <property type="project" value="InterPro"/>
</dbReference>
<keyword evidence="5 6" id="KW-0472">Membrane</keyword>
<dbReference type="NCBIfam" id="NF037961">
    <property type="entry name" value="RodA_shape"/>
    <property type="match status" value="1"/>
</dbReference>
<evidence type="ECO:0000256" key="6">
    <source>
        <dbReference type="SAM" id="Phobius"/>
    </source>
</evidence>
<feature type="transmembrane region" description="Helical" evidence="6">
    <location>
        <begin position="348"/>
        <end position="370"/>
    </location>
</feature>
<dbReference type="GO" id="GO:0015648">
    <property type="term" value="F:lipid-linked peptidoglycan transporter activity"/>
    <property type="evidence" value="ECO:0007669"/>
    <property type="project" value="TreeGrafter"/>
</dbReference>
<feature type="transmembrane region" description="Helical" evidence="6">
    <location>
        <begin position="200"/>
        <end position="217"/>
    </location>
</feature>
<evidence type="ECO:0000256" key="4">
    <source>
        <dbReference type="ARBA" id="ARBA00022989"/>
    </source>
</evidence>
<dbReference type="GO" id="GO:0032153">
    <property type="term" value="C:cell division site"/>
    <property type="evidence" value="ECO:0007669"/>
    <property type="project" value="TreeGrafter"/>
</dbReference>
<feature type="transmembrane region" description="Helical" evidence="6">
    <location>
        <begin position="163"/>
        <end position="188"/>
    </location>
</feature>